<dbReference type="EMBL" id="VSSQ01046248">
    <property type="protein sequence ID" value="MPN00208.1"/>
    <property type="molecule type" value="Genomic_DNA"/>
</dbReference>
<organism evidence="2">
    <name type="scientific">bioreactor metagenome</name>
    <dbReference type="NCBI Taxonomy" id="1076179"/>
    <lineage>
        <taxon>unclassified sequences</taxon>
        <taxon>metagenomes</taxon>
        <taxon>ecological metagenomes</taxon>
    </lineage>
</organism>
<dbReference type="Pfam" id="PF01381">
    <property type="entry name" value="HTH_3"/>
    <property type="match status" value="1"/>
</dbReference>
<gene>
    <name evidence="2" type="ORF">SDC9_147402</name>
</gene>
<name>A0A645EDY2_9ZZZZ</name>
<dbReference type="InterPro" id="IPR010982">
    <property type="entry name" value="Lambda_DNA-bd_dom_sf"/>
</dbReference>
<dbReference type="SMART" id="SM00530">
    <property type="entry name" value="HTH_XRE"/>
    <property type="match status" value="1"/>
</dbReference>
<evidence type="ECO:0000313" key="2">
    <source>
        <dbReference type="EMBL" id="MPN00208.1"/>
    </source>
</evidence>
<comment type="caution">
    <text evidence="2">The sequence shown here is derived from an EMBL/GenBank/DDBJ whole genome shotgun (WGS) entry which is preliminary data.</text>
</comment>
<dbReference type="GO" id="GO:0003677">
    <property type="term" value="F:DNA binding"/>
    <property type="evidence" value="ECO:0007669"/>
    <property type="project" value="InterPro"/>
</dbReference>
<dbReference type="AlphaFoldDB" id="A0A645EDY2"/>
<sequence>MSIVDKTEIQMLLKTPAEVMQGIGERAKALRLERNLTQGGLAARVGISIGTLKRFEKSGEIQLSSLLRIALVLDCLNEFDRLLRSDDAPRSLFEVGVQEKKRQRGRRK</sequence>
<accession>A0A645EDY2</accession>
<dbReference type="SUPFAM" id="SSF47413">
    <property type="entry name" value="lambda repressor-like DNA-binding domains"/>
    <property type="match status" value="1"/>
</dbReference>
<reference evidence="2" key="1">
    <citation type="submission" date="2019-08" db="EMBL/GenBank/DDBJ databases">
        <authorList>
            <person name="Kucharzyk K."/>
            <person name="Murdoch R.W."/>
            <person name="Higgins S."/>
            <person name="Loffler F."/>
        </authorList>
    </citation>
    <scope>NUCLEOTIDE SEQUENCE</scope>
</reference>
<dbReference type="CDD" id="cd00093">
    <property type="entry name" value="HTH_XRE"/>
    <property type="match status" value="1"/>
</dbReference>
<feature type="domain" description="HTH cro/C1-type" evidence="1">
    <location>
        <begin position="28"/>
        <end position="79"/>
    </location>
</feature>
<dbReference type="PROSITE" id="PS50943">
    <property type="entry name" value="HTH_CROC1"/>
    <property type="match status" value="1"/>
</dbReference>
<evidence type="ECO:0000259" key="1">
    <source>
        <dbReference type="PROSITE" id="PS50943"/>
    </source>
</evidence>
<dbReference type="InterPro" id="IPR001387">
    <property type="entry name" value="Cro/C1-type_HTH"/>
</dbReference>
<protein>
    <recommendedName>
        <fullName evidence="1">HTH cro/C1-type domain-containing protein</fullName>
    </recommendedName>
</protein>
<proteinExistence type="predicted"/>
<dbReference type="Gene3D" id="1.10.260.40">
    <property type="entry name" value="lambda repressor-like DNA-binding domains"/>
    <property type="match status" value="1"/>
</dbReference>